<dbReference type="PIRSF" id="PIRSF016578">
    <property type="entry name" value="HsaA"/>
    <property type="match status" value="1"/>
</dbReference>
<feature type="domain" description="Acyl-CoA dehydrogenase/oxidase C-terminal" evidence="6">
    <location>
        <begin position="222"/>
        <end position="343"/>
    </location>
</feature>
<evidence type="ECO:0000256" key="4">
    <source>
        <dbReference type="ARBA" id="ARBA00022827"/>
    </source>
</evidence>
<dbReference type="FunFam" id="1.10.540.10:FF:000002">
    <property type="entry name" value="Acyl-CoA dehydrogenase FadE19"/>
    <property type="match status" value="1"/>
</dbReference>
<dbReference type="Proteomes" id="UP000191663">
    <property type="component" value="Unassembled WGS sequence"/>
</dbReference>
<dbReference type="Pfam" id="PF02771">
    <property type="entry name" value="Acyl-CoA_dh_N"/>
    <property type="match status" value="1"/>
</dbReference>
<dbReference type="PANTHER" id="PTHR43884:SF12">
    <property type="entry name" value="ISOVALERYL-COA DEHYDROGENASE, MITOCHONDRIAL-RELATED"/>
    <property type="match status" value="1"/>
</dbReference>
<comment type="caution">
    <text evidence="8">The sequence shown here is derived from an EMBL/GenBank/DDBJ whole genome shotgun (WGS) entry which is preliminary data.</text>
</comment>
<dbReference type="EMBL" id="MUKB01000062">
    <property type="protein sequence ID" value="OPX17919.1"/>
    <property type="molecule type" value="Genomic_DNA"/>
</dbReference>
<proteinExistence type="inferred from homology"/>
<dbReference type="PANTHER" id="PTHR43884">
    <property type="entry name" value="ACYL-COA DEHYDROGENASE"/>
    <property type="match status" value="1"/>
</dbReference>
<dbReference type="InterPro" id="IPR037069">
    <property type="entry name" value="AcylCoA_DH/ox_N_sf"/>
</dbReference>
<gene>
    <name evidence="8" type="ORF">BXT86_03945</name>
</gene>
<evidence type="ECO:0000259" key="7">
    <source>
        <dbReference type="Pfam" id="PF02771"/>
    </source>
</evidence>
<evidence type="ECO:0000313" key="8">
    <source>
        <dbReference type="EMBL" id="OPX17919.1"/>
    </source>
</evidence>
<accession>A0A1V4QEY6</accession>
<dbReference type="Gene3D" id="1.10.540.10">
    <property type="entry name" value="Acyl-CoA dehydrogenase/oxidase, N-terminal domain"/>
    <property type="match status" value="1"/>
</dbReference>
<dbReference type="PROSITE" id="PS00073">
    <property type="entry name" value="ACYL_COA_DH_2"/>
    <property type="match status" value="1"/>
</dbReference>
<dbReference type="FunFam" id="1.20.140.10:FF:000004">
    <property type="entry name" value="Acyl-CoA dehydrogenase FadE25"/>
    <property type="match status" value="1"/>
</dbReference>
<evidence type="ECO:0000313" key="9">
    <source>
        <dbReference type="Proteomes" id="UP000191663"/>
    </source>
</evidence>
<feature type="domain" description="Acyl-CoA dehydrogenase/oxidase N-terminal" evidence="7">
    <location>
        <begin position="8"/>
        <end position="117"/>
    </location>
</feature>
<keyword evidence="4" id="KW-0274">FAD</keyword>
<reference evidence="9" key="1">
    <citation type="submission" date="2017-01" db="EMBL/GenBank/DDBJ databases">
        <title>Novel pathways for hydrocarbon cycling and metabolic interdependencies in hydrothermal sediment communities.</title>
        <authorList>
            <person name="Dombrowski N."/>
            <person name="Seitz K."/>
            <person name="Teske A."/>
            <person name="Baker B."/>
        </authorList>
    </citation>
    <scope>NUCLEOTIDE SEQUENCE [LARGE SCALE GENOMIC DNA]</scope>
</reference>
<organism evidence="8 9">
    <name type="scientific">candidate division WOR-3 bacterium 4484_100</name>
    <dbReference type="NCBI Taxonomy" id="1936077"/>
    <lineage>
        <taxon>Bacteria</taxon>
        <taxon>Bacteria division WOR-3</taxon>
    </lineage>
</organism>
<comment type="similarity">
    <text evidence="2">Belongs to the acyl-CoA dehydrogenase family.</text>
</comment>
<evidence type="ECO:0000256" key="5">
    <source>
        <dbReference type="ARBA" id="ARBA00023002"/>
    </source>
</evidence>
<dbReference type="SUPFAM" id="SSF47203">
    <property type="entry name" value="Acyl-CoA dehydrogenase C-terminal domain-like"/>
    <property type="match status" value="1"/>
</dbReference>
<evidence type="ECO:0000256" key="1">
    <source>
        <dbReference type="ARBA" id="ARBA00001974"/>
    </source>
</evidence>
<dbReference type="Pfam" id="PF00441">
    <property type="entry name" value="Acyl-CoA_dh_1"/>
    <property type="match status" value="1"/>
</dbReference>
<comment type="cofactor">
    <cofactor evidence="1">
        <name>FAD</name>
        <dbReference type="ChEBI" id="CHEBI:57692"/>
    </cofactor>
</comment>
<dbReference type="InterPro" id="IPR009100">
    <property type="entry name" value="AcylCoA_DH/oxidase_NM_dom_sf"/>
</dbReference>
<dbReference type="InterPro" id="IPR006089">
    <property type="entry name" value="Acyl-CoA_DH_CS"/>
</dbReference>
<dbReference type="GO" id="GO:0003995">
    <property type="term" value="F:acyl-CoA dehydrogenase activity"/>
    <property type="evidence" value="ECO:0007669"/>
    <property type="project" value="InterPro"/>
</dbReference>
<dbReference type="InterPro" id="IPR009075">
    <property type="entry name" value="AcylCo_DH/oxidase_C"/>
</dbReference>
<keyword evidence="3" id="KW-0285">Flavoprotein</keyword>
<evidence type="ECO:0000259" key="6">
    <source>
        <dbReference type="Pfam" id="PF00441"/>
    </source>
</evidence>
<sequence>MGLNAFNNEQKLIQQEVRRFAQSELAPIVEEFDKAEKLPVEVFHSLAELGLMGIILPEEYEGAGLDCTTLCIAAEELSKVWASIGLVMVVNNCLIGYPLLKYGTEEQRSTYLKKLTKSVFGGYGLGSNISLPEVGFEVDKDGGRYCLSGEHKFVLNGAEAELFLFPVQKKKLLLFSKGSGIELKHQYILGMHGAGIVRAKFDRVEVPEKDCIDIDDTLFELAHIGFSAIGLGIAQAALESAVKYSKERKQFGRSICEFPMVQELLVDMKARVETSRLLVYESAQRFDNGEDTSSLSRITRLYVGETAVLCGLNAIQVYGGYGYTKDYPVERYLRDAKTLQVLDTSPILLKGEIAKELLK</sequence>
<dbReference type="Gene3D" id="1.20.140.10">
    <property type="entry name" value="Butyryl-CoA Dehydrogenase, subunit A, domain 3"/>
    <property type="match status" value="1"/>
</dbReference>
<dbReference type="SUPFAM" id="SSF56645">
    <property type="entry name" value="Acyl-CoA dehydrogenase NM domain-like"/>
    <property type="match status" value="1"/>
</dbReference>
<dbReference type="InterPro" id="IPR013786">
    <property type="entry name" value="AcylCoA_DH/ox_N"/>
</dbReference>
<dbReference type="GO" id="GO:0050660">
    <property type="term" value="F:flavin adenine dinucleotide binding"/>
    <property type="evidence" value="ECO:0007669"/>
    <property type="project" value="InterPro"/>
</dbReference>
<evidence type="ECO:0000256" key="3">
    <source>
        <dbReference type="ARBA" id="ARBA00022630"/>
    </source>
</evidence>
<name>A0A1V4QEY6_UNCW3</name>
<dbReference type="InterPro" id="IPR036250">
    <property type="entry name" value="AcylCo_DH-like_C"/>
</dbReference>
<dbReference type="AlphaFoldDB" id="A0A1V4QEY6"/>
<evidence type="ECO:0008006" key="10">
    <source>
        <dbReference type="Google" id="ProtNLM"/>
    </source>
</evidence>
<evidence type="ECO:0000256" key="2">
    <source>
        <dbReference type="ARBA" id="ARBA00009347"/>
    </source>
</evidence>
<protein>
    <recommendedName>
        <fullName evidence="10">Acyl-CoA dehydrogenase</fullName>
    </recommendedName>
</protein>
<keyword evidence="5" id="KW-0560">Oxidoreductase</keyword>